<gene>
    <name evidence="2" type="ORF">QJS04_geneDACA013951</name>
</gene>
<reference evidence="2" key="2">
    <citation type="submission" date="2023-06" db="EMBL/GenBank/DDBJ databases">
        <authorList>
            <person name="Ma L."/>
            <person name="Liu K.-W."/>
            <person name="Li Z."/>
            <person name="Hsiao Y.-Y."/>
            <person name="Qi Y."/>
            <person name="Fu T."/>
            <person name="Tang G."/>
            <person name="Zhang D."/>
            <person name="Sun W.-H."/>
            <person name="Liu D.-K."/>
            <person name="Li Y."/>
            <person name="Chen G.-Z."/>
            <person name="Liu X.-D."/>
            <person name="Liao X.-Y."/>
            <person name="Jiang Y.-T."/>
            <person name="Yu X."/>
            <person name="Hao Y."/>
            <person name="Huang J."/>
            <person name="Zhao X.-W."/>
            <person name="Ke S."/>
            <person name="Chen Y.-Y."/>
            <person name="Wu W.-L."/>
            <person name="Hsu J.-L."/>
            <person name="Lin Y.-F."/>
            <person name="Huang M.-D."/>
            <person name="Li C.-Y."/>
            <person name="Huang L."/>
            <person name="Wang Z.-W."/>
            <person name="Zhao X."/>
            <person name="Zhong W.-Y."/>
            <person name="Peng D.-H."/>
            <person name="Ahmad S."/>
            <person name="Lan S."/>
            <person name="Zhang J.-S."/>
            <person name="Tsai W.-C."/>
            <person name="Van De Peer Y."/>
            <person name="Liu Z.-J."/>
        </authorList>
    </citation>
    <scope>NUCLEOTIDE SEQUENCE</scope>
    <source>
        <strain evidence="2">SCP</strain>
        <tissue evidence="2">Leaves</tissue>
    </source>
</reference>
<proteinExistence type="predicted"/>
<dbReference type="AlphaFoldDB" id="A0AAV9AWF4"/>
<dbReference type="EMBL" id="JAUJYN010000006">
    <property type="protein sequence ID" value="KAK1268460.1"/>
    <property type="molecule type" value="Genomic_DNA"/>
</dbReference>
<reference evidence="2" key="1">
    <citation type="journal article" date="2023" name="Nat. Commun.">
        <title>Diploid and tetraploid genomes of Acorus and the evolution of monocots.</title>
        <authorList>
            <person name="Ma L."/>
            <person name="Liu K.W."/>
            <person name="Li Z."/>
            <person name="Hsiao Y.Y."/>
            <person name="Qi Y."/>
            <person name="Fu T."/>
            <person name="Tang G.D."/>
            <person name="Zhang D."/>
            <person name="Sun W.H."/>
            <person name="Liu D.K."/>
            <person name="Li Y."/>
            <person name="Chen G.Z."/>
            <person name="Liu X.D."/>
            <person name="Liao X.Y."/>
            <person name="Jiang Y.T."/>
            <person name="Yu X."/>
            <person name="Hao Y."/>
            <person name="Huang J."/>
            <person name="Zhao X.W."/>
            <person name="Ke S."/>
            <person name="Chen Y.Y."/>
            <person name="Wu W.L."/>
            <person name="Hsu J.L."/>
            <person name="Lin Y.F."/>
            <person name="Huang M.D."/>
            <person name="Li C.Y."/>
            <person name="Huang L."/>
            <person name="Wang Z.W."/>
            <person name="Zhao X."/>
            <person name="Zhong W.Y."/>
            <person name="Peng D.H."/>
            <person name="Ahmad S."/>
            <person name="Lan S."/>
            <person name="Zhang J.S."/>
            <person name="Tsai W.C."/>
            <person name="Van de Peer Y."/>
            <person name="Liu Z.J."/>
        </authorList>
    </citation>
    <scope>NUCLEOTIDE SEQUENCE</scope>
    <source>
        <strain evidence="2">SCP</strain>
    </source>
</reference>
<feature type="compositionally biased region" description="Basic and acidic residues" evidence="1">
    <location>
        <begin position="58"/>
        <end position="85"/>
    </location>
</feature>
<evidence type="ECO:0000313" key="3">
    <source>
        <dbReference type="Proteomes" id="UP001179952"/>
    </source>
</evidence>
<feature type="region of interest" description="Disordered" evidence="1">
    <location>
        <begin position="54"/>
        <end position="85"/>
    </location>
</feature>
<dbReference type="Proteomes" id="UP001179952">
    <property type="component" value="Unassembled WGS sequence"/>
</dbReference>
<evidence type="ECO:0000256" key="1">
    <source>
        <dbReference type="SAM" id="MobiDB-lite"/>
    </source>
</evidence>
<sequence>MRPTNTKRGMIDATILLKNMTSLMALVHQRRGKCRSQSGGGNCLDGTIQLKEGKKKGEKLGSKREKEITTTDDNNWEKGKGMFRV</sequence>
<evidence type="ECO:0000313" key="2">
    <source>
        <dbReference type="EMBL" id="KAK1268460.1"/>
    </source>
</evidence>
<name>A0AAV9AWF4_ACOGR</name>
<comment type="caution">
    <text evidence="2">The sequence shown here is derived from an EMBL/GenBank/DDBJ whole genome shotgun (WGS) entry which is preliminary data.</text>
</comment>
<organism evidence="2 3">
    <name type="scientific">Acorus gramineus</name>
    <name type="common">Dwarf sweet flag</name>
    <dbReference type="NCBI Taxonomy" id="55184"/>
    <lineage>
        <taxon>Eukaryota</taxon>
        <taxon>Viridiplantae</taxon>
        <taxon>Streptophyta</taxon>
        <taxon>Embryophyta</taxon>
        <taxon>Tracheophyta</taxon>
        <taxon>Spermatophyta</taxon>
        <taxon>Magnoliopsida</taxon>
        <taxon>Liliopsida</taxon>
        <taxon>Acoraceae</taxon>
        <taxon>Acorus</taxon>
    </lineage>
</organism>
<accession>A0AAV9AWF4</accession>
<protein>
    <submittedName>
        <fullName evidence="2">Uncharacterized protein</fullName>
    </submittedName>
</protein>
<keyword evidence="3" id="KW-1185">Reference proteome</keyword>